<evidence type="ECO:0000256" key="1">
    <source>
        <dbReference type="SAM" id="SignalP"/>
    </source>
</evidence>
<feature type="signal peptide" evidence="1">
    <location>
        <begin position="1"/>
        <end position="25"/>
    </location>
</feature>
<dbReference type="RefSeq" id="WP_102893496.1">
    <property type="nucleotide sequence ID" value="NZ_JAMOHU010000001.1"/>
</dbReference>
<feature type="chain" id="PRO_5014686265" evidence="1">
    <location>
        <begin position="26"/>
        <end position="110"/>
    </location>
</feature>
<protein>
    <submittedName>
        <fullName evidence="2">Uncharacterized protein</fullName>
    </submittedName>
</protein>
<gene>
    <name evidence="2" type="ORF">CXK94_04795</name>
</gene>
<dbReference type="Proteomes" id="UP000236023">
    <property type="component" value="Unassembled WGS sequence"/>
</dbReference>
<keyword evidence="1" id="KW-0732">Signal</keyword>
<accession>A0A2N8T6Z9</accession>
<dbReference type="EMBL" id="POUT01000002">
    <property type="protein sequence ID" value="PNG10534.1"/>
    <property type="molecule type" value="Genomic_DNA"/>
</dbReference>
<name>A0A2N8T6Z9_STUST</name>
<reference evidence="2 3" key="1">
    <citation type="submission" date="2018-01" db="EMBL/GenBank/DDBJ databases">
        <title>Denitrification phenotypes of diverse strains of Pseudomonas stutzeri.</title>
        <authorList>
            <person name="Milligan D.A."/>
            <person name="Bergaust L."/>
            <person name="Bakken L.R."/>
            <person name="Frostegard A."/>
        </authorList>
    </citation>
    <scope>NUCLEOTIDE SEQUENCE [LARGE SCALE GENOMIC DNA]</scope>
    <source>
        <strain evidence="2 3">24a75</strain>
    </source>
</reference>
<evidence type="ECO:0000313" key="2">
    <source>
        <dbReference type="EMBL" id="PNG10534.1"/>
    </source>
</evidence>
<sequence>MDTKRKTLATAVALAGLLGAGAALADGPMRLTEPQMDQMVAGALVSESTTYEYFHGYSNNPASEASNGTSTYATTTQVWCPGASVTCATPAQTTMVGDPVLIDGPGNSFP</sequence>
<comment type="caution">
    <text evidence="2">The sequence shown here is derived from an EMBL/GenBank/DDBJ whole genome shotgun (WGS) entry which is preliminary data.</text>
</comment>
<evidence type="ECO:0000313" key="3">
    <source>
        <dbReference type="Proteomes" id="UP000236023"/>
    </source>
</evidence>
<dbReference type="AlphaFoldDB" id="A0A2N8T6Z9"/>
<proteinExistence type="predicted"/>
<organism evidence="2 3">
    <name type="scientific">Stutzerimonas stutzeri</name>
    <name type="common">Pseudomonas stutzeri</name>
    <dbReference type="NCBI Taxonomy" id="316"/>
    <lineage>
        <taxon>Bacteria</taxon>
        <taxon>Pseudomonadati</taxon>
        <taxon>Pseudomonadota</taxon>
        <taxon>Gammaproteobacteria</taxon>
        <taxon>Pseudomonadales</taxon>
        <taxon>Pseudomonadaceae</taxon>
        <taxon>Stutzerimonas</taxon>
    </lineage>
</organism>